<organism evidence="1 2">
    <name type="scientific">Dimargaris cristalligena</name>
    <dbReference type="NCBI Taxonomy" id="215637"/>
    <lineage>
        <taxon>Eukaryota</taxon>
        <taxon>Fungi</taxon>
        <taxon>Fungi incertae sedis</taxon>
        <taxon>Zoopagomycota</taxon>
        <taxon>Kickxellomycotina</taxon>
        <taxon>Dimargaritomycetes</taxon>
        <taxon>Dimargaritales</taxon>
        <taxon>Dimargaritaceae</taxon>
        <taxon>Dimargaris</taxon>
    </lineage>
</organism>
<sequence>MASIPATGKYHLQNTNPFSTTHAIIELLQFTFLFPSHRFFFDPTSNPVTNNITLPAMQLFAVGLLALAVPAVFSASLGAAPGIQPLFPVASACPKVSCENRMPEVQEILEIVKTANTDCETLKAAMKSFVRDHLSLTGAQANSGETTPNLAGFAEYLRETLTPQVDKTIIAPSTENQAPKLFRRDDDDDDAGASDDCAACCPSDNPVQNLLCCPCFCMSAALNEIGKGISDCFSCFCTTFNPCFWECCDKTESSE</sequence>
<dbReference type="AlphaFoldDB" id="A0A4P9ZU49"/>
<evidence type="ECO:0000313" key="1">
    <source>
        <dbReference type="EMBL" id="RKP37073.1"/>
    </source>
</evidence>
<gene>
    <name evidence="1" type="ORF">BJ085DRAFT_29326</name>
</gene>
<evidence type="ECO:0000313" key="2">
    <source>
        <dbReference type="Proteomes" id="UP000268162"/>
    </source>
</evidence>
<keyword evidence="2" id="KW-1185">Reference proteome</keyword>
<protein>
    <submittedName>
        <fullName evidence="1">Uncharacterized protein</fullName>
    </submittedName>
</protein>
<proteinExistence type="predicted"/>
<dbReference type="Proteomes" id="UP000268162">
    <property type="component" value="Unassembled WGS sequence"/>
</dbReference>
<dbReference type="EMBL" id="ML002547">
    <property type="protein sequence ID" value="RKP37073.1"/>
    <property type="molecule type" value="Genomic_DNA"/>
</dbReference>
<reference evidence="2" key="1">
    <citation type="journal article" date="2018" name="Nat. Microbiol.">
        <title>Leveraging single-cell genomics to expand the fungal tree of life.</title>
        <authorList>
            <person name="Ahrendt S.R."/>
            <person name="Quandt C.A."/>
            <person name="Ciobanu D."/>
            <person name="Clum A."/>
            <person name="Salamov A."/>
            <person name="Andreopoulos B."/>
            <person name="Cheng J.F."/>
            <person name="Woyke T."/>
            <person name="Pelin A."/>
            <person name="Henrissat B."/>
            <person name="Reynolds N.K."/>
            <person name="Benny G.L."/>
            <person name="Smith M.E."/>
            <person name="James T.Y."/>
            <person name="Grigoriev I.V."/>
        </authorList>
    </citation>
    <scope>NUCLEOTIDE SEQUENCE [LARGE SCALE GENOMIC DNA]</scope>
    <source>
        <strain evidence="2">RSA 468</strain>
    </source>
</reference>
<name>A0A4P9ZU49_9FUNG</name>
<accession>A0A4P9ZU49</accession>